<reference evidence="1 2" key="1">
    <citation type="journal article" date="2018" name="Sci. Data">
        <title>The draft genome sequence of cork oak.</title>
        <authorList>
            <person name="Ramos A.M."/>
            <person name="Usie A."/>
            <person name="Barbosa P."/>
            <person name="Barros P.M."/>
            <person name="Capote T."/>
            <person name="Chaves I."/>
            <person name="Simoes F."/>
            <person name="Abreu I."/>
            <person name="Carrasquinho I."/>
            <person name="Faro C."/>
            <person name="Guimaraes J.B."/>
            <person name="Mendonca D."/>
            <person name="Nobrega F."/>
            <person name="Rodrigues L."/>
            <person name="Saibo N.J.M."/>
            <person name="Varela M.C."/>
            <person name="Egas C."/>
            <person name="Matos J."/>
            <person name="Miguel C.M."/>
            <person name="Oliveira M.M."/>
            <person name="Ricardo C.P."/>
            <person name="Goncalves S."/>
        </authorList>
    </citation>
    <scope>NUCLEOTIDE SEQUENCE [LARGE SCALE GENOMIC DNA]</scope>
    <source>
        <strain evidence="2">cv. HL8</strain>
    </source>
</reference>
<dbReference type="Proteomes" id="UP000237347">
    <property type="component" value="Unassembled WGS sequence"/>
</dbReference>
<keyword evidence="2" id="KW-1185">Reference proteome</keyword>
<evidence type="ECO:0000313" key="2">
    <source>
        <dbReference type="Proteomes" id="UP000237347"/>
    </source>
</evidence>
<name>A0AAW0LGZ6_QUESU</name>
<gene>
    <name evidence="1" type="ORF">CFP56_001496</name>
</gene>
<comment type="caution">
    <text evidence="1">The sequence shown here is derived from an EMBL/GenBank/DDBJ whole genome shotgun (WGS) entry which is preliminary data.</text>
</comment>
<organism evidence="1 2">
    <name type="scientific">Quercus suber</name>
    <name type="common">Cork oak</name>
    <dbReference type="NCBI Taxonomy" id="58331"/>
    <lineage>
        <taxon>Eukaryota</taxon>
        <taxon>Viridiplantae</taxon>
        <taxon>Streptophyta</taxon>
        <taxon>Embryophyta</taxon>
        <taxon>Tracheophyta</taxon>
        <taxon>Spermatophyta</taxon>
        <taxon>Magnoliopsida</taxon>
        <taxon>eudicotyledons</taxon>
        <taxon>Gunneridae</taxon>
        <taxon>Pentapetalae</taxon>
        <taxon>rosids</taxon>
        <taxon>fabids</taxon>
        <taxon>Fagales</taxon>
        <taxon>Fagaceae</taxon>
        <taxon>Quercus</taxon>
    </lineage>
</organism>
<dbReference type="EMBL" id="PKMF04000104">
    <property type="protein sequence ID" value="KAK7850169.1"/>
    <property type="molecule type" value="Genomic_DNA"/>
</dbReference>
<evidence type="ECO:0000313" key="1">
    <source>
        <dbReference type="EMBL" id="KAK7850169.1"/>
    </source>
</evidence>
<sequence length="88" mass="10211">MALGTWLEFLGHPHSAYMARPLHHGSQHDTMASIFDLSITLICDKTQINSMDDFSMIHCNNSKKVDVQTSFVSKRMYWEANVFWLYNV</sequence>
<proteinExistence type="predicted"/>
<protein>
    <submittedName>
        <fullName evidence="1">Uncharacterized protein</fullName>
    </submittedName>
</protein>
<dbReference type="AlphaFoldDB" id="A0AAW0LGZ6"/>
<accession>A0AAW0LGZ6</accession>